<dbReference type="InterPro" id="IPR010347">
    <property type="entry name" value="Tdp1"/>
</dbReference>
<dbReference type="Pfam" id="PF06087">
    <property type="entry name" value="Tyr-DNA_phospho"/>
    <property type="match status" value="1"/>
</dbReference>
<evidence type="ECO:0000256" key="8">
    <source>
        <dbReference type="ARBA" id="ARBA00023242"/>
    </source>
</evidence>
<feature type="binding site" evidence="10">
    <location>
        <position position="459"/>
    </location>
    <ligand>
        <name>substrate</name>
    </ligand>
</feature>
<dbReference type="PANTHER" id="PTHR12415">
    <property type="entry name" value="TYROSYL-DNA PHOSPHODIESTERASE 1"/>
    <property type="match status" value="1"/>
</dbReference>
<reference evidence="14" key="1">
    <citation type="submission" date="2020-06" db="EMBL/GenBank/DDBJ databases">
        <title>A chromosome-scale genome assembly of Talaromyces rugulosus W13939.</title>
        <authorList>
            <person name="Wang B."/>
            <person name="Guo L."/>
            <person name="Ye K."/>
            <person name="Wang L."/>
        </authorList>
    </citation>
    <scope>NUCLEOTIDE SEQUENCE [LARGE SCALE GENOMIC DNA]</scope>
    <source>
        <strain evidence="14">W13939</strain>
    </source>
</reference>
<keyword evidence="14" id="KW-1185">Reference proteome</keyword>
<feature type="compositionally biased region" description="Polar residues" evidence="12">
    <location>
        <begin position="45"/>
        <end position="58"/>
    </location>
</feature>
<organism evidence="13 14">
    <name type="scientific">Talaromyces rugulosus</name>
    <name type="common">Penicillium rugulosum</name>
    <dbReference type="NCBI Taxonomy" id="121627"/>
    <lineage>
        <taxon>Eukaryota</taxon>
        <taxon>Fungi</taxon>
        <taxon>Dikarya</taxon>
        <taxon>Ascomycota</taxon>
        <taxon>Pezizomycotina</taxon>
        <taxon>Eurotiomycetes</taxon>
        <taxon>Eurotiomycetidae</taxon>
        <taxon>Eurotiales</taxon>
        <taxon>Trichocomaceae</taxon>
        <taxon>Talaromyces</taxon>
        <taxon>Talaromyces sect. Islandici</taxon>
    </lineage>
</organism>
<dbReference type="CDD" id="cd09194">
    <property type="entry name" value="PLDc_yTdp1_1"/>
    <property type="match status" value="1"/>
</dbReference>
<gene>
    <name evidence="13" type="ORF">TRUGW13939_07772</name>
</gene>
<protein>
    <recommendedName>
        <fullName evidence="15">PLD phosphodiesterase domain-containing protein</fullName>
    </recommendedName>
</protein>
<dbReference type="GO" id="GO:0004527">
    <property type="term" value="F:exonuclease activity"/>
    <property type="evidence" value="ECO:0007669"/>
    <property type="project" value="UniProtKB-KW"/>
</dbReference>
<dbReference type="EMBL" id="CP055901">
    <property type="protein sequence ID" value="QKX60626.1"/>
    <property type="molecule type" value="Genomic_DNA"/>
</dbReference>
<evidence type="ECO:0000256" key="10">
    <source>
        <dbReference type="PIRSR" id="PIRSR610347-2"/>
    </source>
</evidence>
<keyword evidence="5" id="KW-0378">Hydrolase</keyword>
<comment type="subcellular location">
    <subcellularLocation>
        <location evidence="1">Nucleus</location>
    </subcellularLocation>
</comment>
<keyword evidence="4" id="KW-0227">DNA damage</keyword>
<evidence type="ECO:0000256" key="1">
    <source>
        <dbReference type="ARBA" id="ARBA00004123"/>
    </source>
</evidence>
<sequence length="585" mass="65098">MDRPAKRQRVADFSQGDVVESPTAGHASLASLHRAVTPPPKSRPRQLSPSTTPCTSDVETARVSGISDGQKPGFPKREPRILRSPFQLTHIRDFPPSSGNNVDTIRLRDILGDPMIRECWQFNYCFDVDFVMSQFDEDVRDIVKVKIVHGSWKKDSPTRIAIDEACARYPNAESMTAYMPEPFGTHHSKMMVLLRHDDLAQVVIHTANMIPGDWANMSQAVWRSPLLRLAPVTTPTMREPPAFGSGERFKRDLLAYLDFYGSKKTGPLVTQLKKHDFSSVRATLIASVPSREKLCSADSKKSTIWGWPALKDTIRQIPLNDAGTDVEPHIVVQISSIATLGQTNKWLKDALFSSLSPPPSLSPATTSARPKFSIVFPTPDEIRRSLNGYASGGSIHIKLQSAAQQRQLQYLHPFFCHWAGDRDEIATGITRSTIPSMRVPGAGLDKKEAGRRRAAPHIKTYIRFSDKSRMDQIDWAMLTSANLSTQAWGAVPNANGEVRICSWEIGVIVWPQLISGNGEAEMIPCFKKDIPDPVSTSEVNFPAVGLRMPYDLPLTPYNTHDVPWSATTVHLEPDWLGQTWQGYSS</sequence>
<evidence type="ECO:0000256" key="5">
    <source>
        <dbReference type="ARBA" id="ARBA00022801"/>
    </source>
</evidence>
<evidence type="ECO:0000256" key="11">
    <source>
        <dbReference type="PIRSR" id="PIRSR610347-3"/>
    </source>
</evidence>
<feature type="binding site" evidence="10">
    <location>
        <position position="189"/>
    </location>
    <ligand>
        <name>substrate</name>
    </ligand>
</feature>
<feature type="region of interest" description="Disordered" evidence="12">
    <location>
        <begin position="1"/>
        <end position="80"/>
    </location>
</feature>
<feature type="active site" description="Nucleophile" evidence="9">
    <location>
        <position position="187"/>
    </location>
</feature>
<proteinExistence type="inferred from homology"/>
<keyword evidence="6" id="KW-0269">Exonuclease</keyword>
<dbReference type="KEGG" id="trg:TRUGW13939_07772"/>
<dbReference type="GO" id="GO:0003690">
    <property type="term" value="F:double-stranded DNA binding"/>
    <property type="evidence" value="ECO:0007669"/>
    <property type="project" value="TreeGrafter"/>
</dbReference>
<dbReference type="GO" id="GO:0006281">
    <property type="term" value="P:DNA repair"/>
    <property type="evidence" value="ECO:0007669"/>
    <property type="project" value="UniProtKB-KW"/>
</dbReference>
<dbReference type="RefSeq" id="XP_035346802.1">
    <property type="nucleotide sequence ID" value="XM_035490909.1"/>
</dbReference>
<comment type="similarity">
    <text evidence="2">Belongs to the tyrosyl-DNA phosphodiesterase family.</text>
</comment>
<dbReference type="FunFam" id="3.30.870.10:FF:000047">
    <property type="entry name" value="Probable tyrosyl-DNA phosphodiesterase"/>
    <property type="match status" value="1"/>
</dbReference>
<dbReference type="GO" id="GO:0017005">
    <property type="term" value="F:3'-tyrosyl-DNA phosphodiesterase activity"/>
    <property type="evidence" value="ECO:0007669"/>
    <property type="project" value="TreeGrafter"/>
</dbReference>
<evidence type="ECO:0000313" key="13">
    <source>
        <dbReference type="EMBL" id="QKX60626.1"/>
    </source>
</evidence>
<dbReference type="OrthoDB" id="47785at2759"/>
<evidence type="ECO:0000256" key="6">
    <source>
        <dbReference type="ARBA" id="ARBA00022839"/>
    </source>
</evidence>
<evidence type="ECO:0000256" key="12">
    <source>
        <dbReference type="SAM" id="MobiDB-lite"/>
    </source>
</evidence>
<dbReference type="FunFam" id="3.30.870.10:FF:000038">
    <property type="entry name" value="Probable tyrosyl-DNA phosphodiesterase"/>
    <property type="match status" value="1"/>
</dbReference>
<evidence type="ECO:0008006" key="15">
    <source>
        <dbReference type="Google" id="ProtNLM"/>
    </source>
</evidence>
<keyword evidence="8" id="KW-0539">Nucleus</keyword>
<dbReference type="GO" id="GO:0003697">
    <property type="term" value="F:single-stranded DNA binding"/>
    <property type="evidence" value="ECO:0007669"/>
    <property type="project" value="TreeGrafter"/>
</dbReference>
<accession>A0A7H8R3C1</accession>
<evidence type="ECO:0000256" key="7">
    <source>
        <dbReference type="ARBA" id="ARBA00023204"/>
    </source>
</evidence>
<feature type="site" description="Interaction with DNA" evidence="11">
    <location>
        <position position="484"/>
    </location>
</feature>
<dbReference type="SUPFAM" id="SSF56024">
    <property type="entry name" value="Phospholipase D/nuclease"/>
    <property type="match status" value="2"/>
</dbReference>
<evidence type="ECO:0000256" key="4">
    <source>
        <dbReference type="ARBA" id="ARBA00022763"/>
    </source>
</evidence>
<dbReference type="Proteomes" id="UP000509510">
    <property type="component" value="Chromosome IV"/>
</dbReference>
<evidence type="ECO:0000313" key="14">
    <source>
        <dbReference type="Proteomes" id="UP000509510"/>
    </source>
</evidence>
<evidence type="ECO:0000256" key="3">
    <source>
        <dbReference type="ARBA" id="ARBA00022722"/>
    </source>
</evidence>
<evidence type="ECO:0000256" key="9">
    <source>
        <dbReference type="PIRSR" id="PIRSR610347-1"/>
    </source>
</evidence>
<dbReference type="GeneID" id="55995262"/>
<dbReference type="Gene3D" id="3.30.870.10">
    <property type="entry name" value="Endonuclease Chain A"/>
    <property type="match status" value="2"/>
</dbReference>
<keyword evidence="7" id="KW-0234">DNA repair</keyword>
<dbReference type="PANTHER" id="PTHR12415:SF0">
    <property type="entry name" value="TYROSYL-DNA PHOSPHODIESTERASE 1"/>
    <property type="match status" value="1"/>
</dbReference>
<feature type="active site" description="Proton donor/acceptor" evidence="9">
    <location>
        <position position="457"/>
    </location>
</feature>
<keyword evidence="3" id="KW-0540">Nuclease</keyword>
<dbReference type="CDD" id="cd09123">
    <property type="entry name" value="PLDc_Tdp1_2"/>
    <property type="match status" value="1"/>
</dbReference>
<evidence type="ECO:0000256" key="2">
    <source>
        <dbReference type="ARBA" id="ARBA00010205"/>
    </source>
</evidence>
<dbReference type="AlphaFoldDB" id="A0A7H8R3C1"/>
<name>A0A7H8R3C1_TALRU</name>
<dbReference type="GO" id="GO:0005634">
    <property type="term" value="C:nucleus"/>
    <property type="evidence" value="ECO:0007669"/>
    <property type="project" value="UniProtKB-SubCell"/>
</dbReference>